<gene>
    <name evidence="2" type="ORF">PACLA_8A045339</name>
</gene>
<name>A0A7D9DA98_PARCT</name>
<dbReference type="Pfam" id="PF03564">
    <property type="entry name" value="DUF1759"/>
    <property type="match status" value="1"/>
</dbReference>
<proteinExistence type="predicted"/>
<dbReference type="OrthoDB" id="5978872at2759"/>
<dbReference type="PANTHER" id="PTHR47331:SF4">
    <property type="entry name" value="PEPTIDASE S1 DOMAIN-CONTAINING PROTEIN"/>
    <property type="match status" value="1"/>
</dbReference>
<evidence type="ECO:0000256" key="1">
    <source>
        <dbReference type="SAM" id="MobiDB-lite"/>
    </source>
</evidence>
<feature type="compositionally biased region" description="Basic and acidic residues" evidence="1">
    <location>
        <begin position="421"/>
        <end position="439"/>
    </location>
</feature>
<dbReference type="EMBL" id="CACRXK020000320">
    <property type="protein sequence ID" value="CAB3980757.1"/>
    <property type="molecule type" value="Genomic_DNA"/>
</dbReference>
<feature type="region of interest" description="Disordered" evidence="1">
    <location>
        <begin position="315"/>
        <end position="339"/>
    </location>
</feature>
<dbReference type="Proteomes" id="UP001152795">
    <property type="component" value="Unassembled WGS sequence"/>
</dbReference>
<dbReference type="PANTHER" id="PTHR47331">
    <property type="entry name" value="PHD-TYPE DOMAIN-CONTAINING PROTEIN"/>
    <property type="match status" value="1"/>
</dbReference>
<accession>A0A7D9DA98</accession>
<evidence type="ECO:0000313" key="2">
    <source>
        <dbReference type="EMBL" id="CAB3980757.1"/>
    </source>
</evidence>
<keyword evidence="3" id="KW-1185">Reference proteome</keyword>
<dbReference type="AlphaFoldDB" id="A0A7D9DA98"/>
<reference evidence="2" key="1">
    <citation type="submission" date="2020-04" db="EMBL/GenBank/DDBJ databases">
        <authorList>
            <person name="Alioto T."/>
            <person name="Alioto T."/>
            <person name="Gomez Garrido J."/>
        </authorList>
    </citation>
    <scope>NUCLEOTIDE SEQUENCE</scope>
    <source>
        <strain evidence="2">A484AB</strain>
    </source>
</reference>
<organism evidence="2 3">
    <name type="scientific">Paramuricea clavata</name>
    <name type="common">Red gorgonian</name>
    <name type="synonym">Violescent sea-whip</name>
    <dbReference type="NCBI Taxonomy" id="317549"/>
    <lineage>
        <taxon>Eukaryota</taxon>
        <taxon>Metazoa</taxon>
        <taxon>Cnidaria</taxon>
        <taxon>Anthozoa</taxon>
        <taxon>Octocorallia</taxon>
        <taxon>Malacalcyonacea</taxon>
        <taxon>Plexauridae</taxon>
        <taxon>Paramuricea</taxon>
    </lineage>
</organism>
<feature type="region of interest" description="Disordered" evidence="1">
    <location>
        <begin position="421"/>
        <end position="441"/>
    </location>
</feature>
<dbReference type="InterPro" id="IPR005312">
    <property type="entry name" value="DUF1759"/>
</dbReference>
<comment type="caution">
    <text evidence="2">The sequence shown here is derived from an EMBL/GenBank/DDBJ whole genome shotgun (WGS) entry which is preliminary data.</text>
</comment>
<protein>
    <submittedName>
        <fullName evidence="2">Uncharacterized protein</fullName>
    </submittedName>
</protein>
<sequence>MDDLTKKKRVRGGHRASASKLVAKIMEAIPKASAESPEKDLVWLRQSQITLRDKIKMLKELDEQVIDILSASKDEDVDEQLGKEIEDSDEAIAELERTKTRRTKPAIIDATNLTSAEGNLDQSHVSISSAGKIIRAKLPKLRLRNFGGKICEWPEFWDGFSSSIDNNDQLSDVDKFAYLRGYLEGPAKSTIAGLSLTGANYKYAVELLKKRFEKKSAVQRAHVNELMQLPAVYKERDTLRLRKLYDSCEANNRALKALGVNEDSYSAIVLPTIMEKLPEQFRLTITRGQNFLEWSMEEMLNAFEKELELREAHNAVGTNSDREQERHERNSGLKKYGQHHPGTAAALLANERRGNCAFCLKNHNHEDCEGVKDPKTRKSLARKYGRCFLCLCKGHRASNCTVKYRCNGCNGAHHVALCDASPKKDDKHDKTVEPDEESKQVPVNTNVHVTSSSSNLHAGTGSLVALQTARGVLRGERVAKVRVLFDAGSHRSFVTSKAAGLVNPKGLRRELLGINTFGQKCTNAEHREVVELKLEPVNGNKVISLEAFVVPEICRIQNSHVELARREYPHLKGIWFSDVSKCQGELEIDVLIGADYLWNFQTGVTKRGKSGEPVAIETELGWVLSGPLRVQNIEGAELAQVNFVAQRMNSEDSLESNVQKLWSFEGLGIYEEDKVHEEFLDGISFTGGRYSVKLPWKESHDKLPDNYANSLGRMKNQLRRLKKEPALLTEYDSIIREQTKALSEEFCLL</sequence>
<feature type="compositionally biased region" description="Basic and acidic residues" evidence="1">
    <location>
        <begin position="320"/>
        <end position="331"/>
    </location>
</feature>
<evidence type="ECO:0000313" key="3">
    <source>
        <dbReference type="Proteomes" id="UP001152795"/>
    </source>
</evidence>